<dbReference type="EMBL" id="LABZ01000025">
    <property type="protein sequence ID" value="KMO44162.1"/>
    <property type="molecule type" value="Genomic_DNA"/>
</dbReference>
<dbReference type="OrthoDB" id="9816564at2"/>
<evidence type="ECO:0000313" key="2">
    <source>
        <dbReference type="Proteomes" id="UP000036449"/>
    </source>
</evidence>
<keyword evidence="2" id="KW-1185">Reference proteome</keyword>
<dbReference type="RefSeq" id="WP_048449626.1">
    <property type="nucleotide sequence ID" value="NZ_LABZ01000025.1"/>
</dbReference>
<evidence type="ECO:0000313" key="1">
    <source>
        <dbReference type="EMBL" id="KMO44162.1"/>
    </source>
</evidence>
<comment type="caution">
    <text evidence="1">The sequence shown here is derived from an EMBL/GenBank/DDBJ whole genome shotgun (WGS) entry which is preliminary data.</text>
</comment>
<proteinExistence type="predicted"/>
<dbReference type="InterPro" id="IPR017853">
    <property type="entry name" value="GH"/>
</dbReference>
<dbReference type="AlphaFoldDB" id="A0A0J6TE43"/>
<gene>
    <name evidence="1" type="ORF">VQ03_04310</name>
</gene>
<reference evidence="1 2" key="1">
    <citation type="submission" date="2015-03" db="EMBL/GenBank/DDBJ databases">
        <title>Genome sequencing of Methylobacterium tarhaniae DSM 25844.</title>
        <authorList>
            <person name="Chaudhry V."/>
            <person name="Patil P.B."/>
        </authorList>
    </citation>
    <scope>NUCLEOTIDE SEQUENCE [LARGE SCALE GENOMIC DNA]</scope>
    <source>
        <strain evidence="1 2">DSM 25844</strain>
    </source>
</reference>
<organism evidence="1 2">
    <name type="scientific">Methylobacterium tarhaniae</name>
    <dbReference type="NCBI Taxonomy" id="1187852"/>
    <lineage>
        <taxon>Bacteria</taxon>
        <taxon>Pseudomonadati</taxon>
        <taxon>Pseudomonadota</taxon>
        <taxon>Alphaproteobacteria</taxon>
        <taxon>Hyphomicrobiales</taxon>
        <taxon>Methylobacteriaceae</taxon>
        <taxon>Methylobacterium</taxon>
    </lineage>
</organism>
<dbReference type="PATRIC" id="fig|1187852.3.peg.3538"/>
<name>A0A0J6TE43_9HYPH</name>
<dbReference type="Proteomes" id="UP000036449">
    <property type="component" value="Unassembled WGS sequence"/>
</dbReference>
<dbReference type="Gene3D" id="3.20.20.80">
    <property type="entry name" value="Glycosidases"/>
    <property type="match status" value="1"/>
</dbReference>
<dbReference type="SUPFAM" id="SSF51445">
    <property type="entry name" value="(Trans)glycosidases"/>
    <property type="match status" value="1"/>
</dbReference>
<accession>A0A0J6TE43</accession>
<protein>
    <submittedName>
        <fullName evidence="1">Beta-glucosidase</fullName>
    </submittedName>
</protein>
<sequence>MSVASPFRSVFLAGFECSTQRRADGRRLDLLAATGHDVHALADYRALAAHGIRAVRDGLRWHRIETAPGCYDWSSALPMIEAAAEAGIQVVWDLCHYGWPDDLDIWSDTFVTRFAAFAAAAARQVRAASGESPFFCPVNEISYFAWAGAEVGRIGPLVTGQGTALKRQLVRASLAGMRAVRAVEPTARFLHAEPAIHVVGDRESEAAAAAYREVQYEALDMIGGRHAPELGGGPDFLDVVGVNFYPDNQWVHGGSTVPLGHYAYRPFREMLAEAHARYGRPLLVAETGAEGTAKAAWLHYVCGEVRAARAAGVPVLGICLYPILDYPGWDNDRPCAVGLFHTHDPTGRRGLDRPLAEELGAQRARFAAEGDGDAA</sequence>